<reference evidence="2" key="2">
    <citation type="submission" date="2025-09" db="UniProtKB">
        <authorList>
            <consortium name="Ensembl"/>
        </authorList>
    </citation>
    <scope>IDENTIFICATION</scope>
</reference>
<feature type="region of interest" description="Disordered" evidence="1">
    <location>
        <begin position="1"/>
        <end position="20"/>
    </location>
</feature>
<keyword evidence="3" id="KW-1185">Reference proteome</keyword>
<evidence type="ECO:0000313" key="2">
    <source>
        <dbReference type="Ensembl" id="ENSCLMP00005026012.1"/>
    </source>
</evidence>
<name>A0A8C2ZED4_CYCLU</name>
<sequence>MESPERQNGRRDCRGTQYDKESVSKVTAKCLTSETSCCVRWLPQNSGKTKRLGRTNDWPCLKNFFFKKRYKINYSRPRFPSPRTIPGFECLPIFPVKQLMSE</sequence>
<proteinExistence type="predicted"/>
<evidence type="ECO:0000313" key="3">
    <source>
        <dbReference type="Proteomes" id="UP000694565"/>
    </source>
</evidence>
<dbReference type="Ensembl" id="ENSCLMT00005027164.1">
    <property type="protein sequence ID" value="ENSCLMP00005026012.1"/>
    <property type="gene ID" value="ENSCLMG00005012716.1"/>
</dbReference>
<organism evidence="2 3">
    <name type="scientific">Cyclopterus lumpus</name>
    <name type="common">Lumpsucker</name>
    <dbReference type="NCBI Taxonomy" id="8103"/>
    <lineage>
        <taxon>Eukaryota</taxon>
        <taxon>Metazoa</taxon>
        <taxon>Chordata</taxon>
        <taxon>Craniata</taxon>
        <taxon>Vertebrata</taxon>
        <taxon>Euteleostomi</taxon>
        <taxon>Actinopterygii</taxon>
        <taxon>Neopterygii</taxon>
        <taxon>Teleostei</taxon>
        <taxon>Neoteleostei</taxon>
        <taxon>Acanthomorphata</taxon>
        <taxon>Eupercaria</taxon>
        <taxon>Perciformes</taxon>
        <taxon>Cottioidei</taxon>
        <taxon>Cottales</taxon>
        <taxon>Cyclopteridae</taxon>
        <taxon>Cyclopterus</taxon>
    </lineage>
</organism>
<reference evidence="2" key="1">
    <citation type="submission" date="2025-08" db="UniProtKB">
        <authorList>
            <consortium name="Ensembl"/>
        </authorList>
    </citation>
    <scope>IDENTIFICATION</scope>
</reference>
<accession>A0A8C2ZED4</accession>
<evidence type="ECO:0000256" key="1">
    <source>
        <dbReference type="SAM" id="MobiDB-lite"/>
    </source>
</evidence>
<dbReference type="AlphaFoldDB" id="A0A8C2ZED4"/>
<protein>
    <submittedName>
        <fullName evidence="2">Uncharacterized protein</fullName>
    </submittedName>
</protein>
<dbReference type="Proteomes" id="UP000694565">
    <property type="component" value="Unplaced"/>
</dbReference>